<dbReference type="Gene3D" id="3.40.50.300">
    <property type="entry name" value="P-loop containing nucleotide triphosphate hydrolases"/>
    <property type="match status" value="1"/>
</dbReference>
<evidence type="ECO:0000313" key="1">
    <source>
        <dbReference type="EMBL" id="MBC5783477.1"/>
    </source>
</evidence>
<dbReference type="InterPro" id="IPR027417">
    <property type="entry name" value="P-loop_NTPase"/>
</dbReference>
<sequence>MQRERVERLARRLGAELVETHISWVVLLPDRVYKLKKPLRLPFVDYSTPERRQAFCEEEVRLNRRLAPTLYLGVSRVTGPADAPAFDGTGETLDHAVRMVRFPEEATFAARAQAARLGPADVDRLAAMLSAFHAAAPAVRDPAPATLSQRALAVLDACAALLSMEDGEALRACIGTEASVAEPLWQQRRASGHARDVHGDLHLANLLELGDEVLAFDCIEFDPGLRCIDVLEDAAFAAMDLAAHGLPALCWRFLNAWLEGTGEYDALPGLRLCLVYRALVRASAQHLREARSARALHYAAQALAWSRRTPARLVITHGLPGSGKTWASQRLLEREGAIRIRSDVERKRLHGLAALADSRASGLEIYGTEATQRTYERLFALASPILQAGWTVVLDAAFLRRAERNAARSLAQSLGVPFAILHCEAPAEVLRDRIAGRRGDASEADQAVLEKLLAQAEPLADDERPLVCA</sequence>
<dbReference type="PANTHER" id="PTHR43883:SF1">
    <property type="entry name" value="GLUCONOKINASE"/>
    <property type="match status" value="1"/>
</dbReference>
<dbReference type="AlphaFoldDB" id="A0A923SF06"/>
<keyword evidence="2" id="KW-1185">Reference proteome</keyword>
<dbReference type="InterPro" id="IPR011009">
    <property type="entry name" value="Kinase-like_dom_sf"/>
</dbReference>
<evidence type="ECO:0000313" key="2">
    <source>
        <dbReference type="Proteomes" id="UP000608513"/>
    </source>
</evidence>
<dbReference type="Pfam" id="PF13671">
    <property type="entry name" value="AAA_33"/>
    <property type="match status" value="1"/>
</dbReference>
<proteinExistence type="predicted"/>
<organism evidence="1 2">
    <name type="scientific">Ramlibacter cellulosilyticus</name>
    <dbReference type="NCBI Taxonomy" id="2764187"/>
    <lineage>
        <taxon>Bacteria</taxon>
        <taxon>Pseudomonadati</taxon>
        <taxon>Pseudomonadota</taxon>
        <taxon>Betaproteobacteria</taxon>
        <taxon>Burkholderiales</taxon>
        <taxon>Comamonadaceae</taxon>
        <taxon>Ramlibacter</taxon>
    </lineage>
</organism>
<reference evidence="1" key="1">
    <citation type="submission" date="2020-08" db="EMBL/GenBank/DDBJ databases">
        <title>Ramlibacter sp. USB13 16S ribosomal RNA gene genome sequencing and assembly.</title>
        <authorList>
            <person name="Kang M."/>
        </authorList>
    </citation>
    <scope>NUCLEOTIDE SEQUENCE</scope>
    <source>
        <strain evidence="1">USB13</strain>
    </source>
</reference>
<accession>A0A923SF06</accession>
<dbReference type="SUPFAM" id="SSF56112">
    <property type="entry name" value="Protein kinase-like (PK-like)"/>
    <property type="match status" value="1"/>
</dbReference>
<dbReference type="Proteomes" id="UP000608513">
    <property type="component" value="Unassembled WGS sequence"/>
</dbReference>
<dbReference type="InterPro" id="IPR052732">
    <property type="entry name" value="Cell-binding_unc_protein"/>
</dbReference>
<comment type="caution">
    <text evidence="1">The sequence shown here is derived from an EMBL/GenBank/DDBJ whole genome shotgun (WGS) entry which is preliminary data.</text>
</comment>
<dbReference type="PANTHER" id="PTHR43883">
    <property type="entry name" value="SLR0207 PROTEIN"/>
    <property type="match status" value="1"/>
</dbReference>
<gene>
    <name evidence="1" type="ORF">H8N03_11025</name>
</gene>
<dbReference type="SUPFAM" id="SSF52540">
    <property type="entry name" value="P-loop containing nucleoside triphosphate hydrolases"/>
    <property type="match status" value="1"/>
</dbReference>
<protein>
    <submittedName>
        <fullName evidence="1">AAA family ATPase</fullName>
    </submittedName>
</protein>
<name>A0A923SF06_9BURK</name>
<dbReference type="EMBL" id="JACORT010000004">
    <property type="protein sequence ID" value="MBC5783477.1"/>
    <property type="molecule type" value="Genomic_DNA"/>
</dbReference>
<dbReference type="RefSeq" id="WP_187076230.1">
    <property type="nucleotide sequence ID" value="NZ_JACORT010000004.1"/>
</dbReference>